<name>A0A8D8QM96_9HEMI</name>
<evidence type="ECO:0000313" key="1">
    <source>
        <dbReference type="EMBL" id="CAG6634614.1"/>
    </source>
</evidence>
<accession>A0A8D8QM96</accession>
<dbReference type="AlphaFoldDB" id="A0A8D8QM96"/>
<dbReference type="EMBL" id="HBUF01087044">
    <property type="protein sequence ID" value="CAG6634614.1"/>
    <property type="molecule type" value="Transcribed_RNA"/>
</dbReference>
<reference evidence="1" key="1">
    <citation type="submission" date="2021-05" db="EMBL/GenBank/DDBJ databases">
        <authorList>
            <person name="Alioto T."/>
            <person name="Alioto T."/>
            <person name="Gomez Garrido J."/>
        </authorList>
    </citation>
    <scope>NUCLEOTIDE SEQUENCE</scope>
</reference>
<sequence>MGMQFTSCVNVAKGIELTGETLTIVRTEVGGMVHAAVRRLATFFRQMVRLQVFPVVIRGAHHSASNSIQRIDHPVSHFRVTLMLKSTQILRLVGTVVNSETNYIWNHFLFM</sequence>
<organism evidence="1">
    <name type="scientific">Cacopsylla melanoneura</name>
    <dbReference type="NCBI Taxonomy" id="428564"/>
    <lineage>
        <taxon>Eukaryota</taxon>
        <taxon>Metazoa</taxon>
        <taxon>Ecdysozoa</taxon>
        <taxon>Arthropoda</taxon>
        <taxon>Hexapoda</taxon>
        <taxon>Insecta</taxon>
        <taxon>Pterygota</taxon>
        <taxon>Neoptera</taxon>
        <taxon>Paraneoptera</taxon>
        <taxon>Hemiptera</taxon>
        <taxon>Sternorrhyncha</taxon>
        <taxon>Psylloidea</taxon>
        <taxon>Psyllidae</taxon>
        <taxon>Psyllinae</taxon>
        <taxon>Cacopsylla</taxon>
    </lineage>
</organism>
<protein>
    <submittedName>
        <fullName evidence="1">Uncharacterized protein</fullName>
    </submittedName>
</protein>
<proteinExistence type="predicted"/>